<dbReference type="NCBIfam" id="TIGR00786">
    <property type="entry name" value="dctM"/>
    <property type="match status" value="1"/>
</dbReference>
<feature type="transmembrane region" description="Helical" evidence="7">
    <location>
        <begin position="313"/>
        <end position="340"/>
    </location>
</feature>
<dbReference type="EMBL" id="CP016757">
    <property type="protein sequence ID" value="ANZ43828.1"/>
    <property type="molecule type" value="Genomic_DNA"/>
</dbReference>
<keyword evidence="6 7" id="KW-0472">Membrane</keyword>
<dbReference type="RefSeq" id="WP_066742010.1">
    <property type="nucleotide sequence ID" value="NZ_CP016757.1"/>
</dbReference>
<organism evidence="9 10">
    <name type="scientific">Cloacibacillus porcorum</name>
    <dbReference type="NCBI Taxonomy" id="1197717"/>
    <lineage>
        <taxon>Bacteria</taxon>
        <taxon>Thermotogati</taxon>
        <taxon>Synergistota</taxon>
        <taxon>Synergistia</taxon>
        <taxon>Synergistales</taxon>
        <taxon>Synergistaceae</taxon>
        <taxon>Cloacibacillus</taxon>
    </lineage>
</organism>
<evidence type="ECO:0000259" key="8">
    <source>
        <dbReference type="Pfam" id="PF06808"/>
    </source>
</evidence>
<evidence type="ECO:0000256" key="2">
    <source>
        <dbReference type="ARBA" id="ARBA00022475"/>
    </source>
</evidence>
<sequence>MTGLILIGVFFSLLILRVPVAASMGLAAFAGIVQMGYKISVFPTVFYAAIAKYTMLAIPFFILAGVIMDHAGISKRLINLANACVGHRRGGLAVVTVIVACFFAAISGSGPATVAAIGGVLIPAMSKQGYDKNFATALVASSGGIGMIIPPSIPFIIYAMLAEVSVGTMFMAGIVPGLLFGLFFVAAALLYLRKDKNLILQEKCSLHTRWQAFRSAVWALLMPVIILGGIYGGIFTPTEAAGVAVAYGLFVGVCVYREIKVKELWAVMVDSFVSSAIIMFIMGCAGAFTWILTTSGVTKELTDLLLSLTSDRNVMLFIITVIFVIAGCFVDSASGFYLLLPILLPIIKEMNYSPIAFGVIATANFALGQVTPPVGSNLFVACNIADVTMKSLVAKVWPFLIAGFVCLLLITYMPWLITFLPALMGMKL</sequence>
<feature type="transmembrane region" description="Helical" evidence="7">
    <location>
        <begin position="134"/>
        <end position="157"/>
    </location>
</feature>
<evidence type="ECO:0000313" key="9">
    <source>
        <dbReference type="EMBL" id="ANZ43828.1"/>
    </source>
</evidence>
<dbReference type="STRING" id="1197717.BED41_01150"/>
<dbReference type="PANTHER" id="PTHR33362:SF5">
    <property type="entry name" value="C4-DICARBOXYLATE TRAP TRANSPORTER LARGE PERMEASE PROTEIN DCTM"/>
    <property type="match status" value="1"/>
</dbReference>
<accession>A0A1B2I1H7</accession>
<proteinExistence type="predicted"/>
<feature type="domain" description="TRAP C4-dicarboxylate transport system permease DctM subunit" evidence="8">
    <location>
        <begin position="7"/>
        <end position="416"/>
    </location>
</feature>
<evidence type="ECO:0000256" key="1">
    <source>
        <dbReference type="ARBA" id="ARBA00004429"/>
    </source>
</evidence>
<keyword evidence="10" id="KW-1185">Reference proteome</keyword>
<evidence type="ECO:0000256" key="5">
    <source>
        <dbReference type="ARBA" id="ARBA00022989"/>
    </source>
</evidence>
<evidence type="ECO:0000256" key="4">
    <source>
        <dbReference type="ARBA" id="ARBA00022692"/>
    </source>
</evidence>
<feature type="transmembrane region" description="Helical" evidence="7">
    <location>
        <begin position="45"/>
        <end position="67"/>
    </location>
</feature>
<dbReference type="InterPro" id="IPR010656">
    <property type="entry name" value="DctM"/>
</dbReference>
<dbReference type="GO" id="GO:0005886">
    <property type="term" value="C:plasma membrane"/>
    <property type="evidence" value="ECO:0007669"/>
    <property type="project" value="UniProtKB-SubCell"/>
</dbReference>
<feature type="transmembrane region" description="Helical" evidence="7">
    <location>
        <begin position="213"/>
        <end position="234"/>
    </location>
</feature>
<keyword evidence="2" id="KW-1003">Cell membrane</keyword>
<dbReference type="PANTHER" id="PTHR33362">
    <property type="entry name" value="SIALIC ACID TRAP TRANSPORTER PERMEASE PROTEIN SIAT-RELATED"/>
    <property type="match status" value="1"/>
</dbReference>
<feature type="transmembrane region" description="Helical" evidence="7">
    <location>
        <begin position="169"/>
        <end position="192"/>
    </location>
</feature>
<keyword evidence="3" id="KW-0997">Cell inner membrane</keyword>
<dbReference type="GO" id="GO:0022857">
    <property type="term" value="F:transmembrane transporter activity"/>
    <property type="evidence" value="ECO:0007669"/>
    <property type="project" value="TreeGrafter"/>
</dbReference>
<evidence type="ECO:0000256" key="7">
    <source>
        <dbReference type="SAM" id="Phobius"/>
    </source>
</evidence>
<feature type="transmembrane region" description="Helical" evidence="7">
    <location>
        <begin position="240"/>
        <end position="259"/>
    </location>
</feature>
<dbReference type="InterPro" id="IPR004681">
    <property type="entry name" value="TRAP_DctM"/>
</dbReference>
<dbReference type="GeneID" id="83056458"/>
<keyword evidence="5 7" id="KW-1133">Transmembrane helix</keyword>
<protein>
    <submittedName>
        <fullName evidence="9">C4-dicarboxylate ABC transporter permease</fullName>
    </submittedName>
</protein>
<dbReference type="AlphaFoldDB" id="A0A1B2I1H7"/>
<keyword evidence="4 7" id="KW-0812">Transmembrane</keyword>
<feature type="transmembrane region" description="Helical" evidence="7">
    <location>
        <begin position="6"/>
        <end position="33"/>
    </location>
</feature>
<evidence type="ECO:0000313" key="10">
    <source>
        <dbReference type="Proteomes" id="UP000093044"/>
    </source>
</evidence>
<feature type="transmembrane region" description="Helical" evidence="7">
    <location>
        <begin position="396"/>
        <end position="423"/>
    </location>
</feature>
<feature type="transmembrane region" description="Helical" evidence="7">
    <location>
        <begin position="92"/>
        <end position="122"/>
    </location>
</feature>
<evidence type="ECO:0000256" key="6">
    <source>
        <dbReference type="ARBA" id="ARBA00023136"/>
    </source>
</evidence>
<evidence type="ECO:0000256" key="3">
    <source>
        <dbReference type="ARBA" id="ARBA00022519"/>
    </source>
</evidence>
<gene>
    <name evidence="9" type="ORF">BED41_01150</name>
</gene>
<comment type="subcellular location">
    <subcellularLocation>
        <location evidence="1">Cell inner membrane</location>
        <topology evidence="1">Multi-pass membrane protein</topology>
    </subcellularLocation>
</comment>
<dbReference type="KEGG" id="cpor:BED41_01150"/>
<name>A0A1B2I1H7_9BACT</name>
<reference evidence="9" key="1">
    <citation type="submission" date="2016-08" db="EMBL/GenBank/DDBJ databases">
        <title>Complete genome of Cloacibacillus porcorum.</title>
        <authorList>
            <person name="Looft T."/>
            <person name="Bayles D.O."/>
            <person name="Alt D.P."/>
        </authorList>
    </citation>
    <scope>NUCLEOTIDE SEQUENCE [LARGE SCALE GENOMIC DNA]</scope>
    <source>
        <strain evidence="9">CL-84</strain>
    </source>
</reference>
<dbReference type="Pfam" id="PF06808">
    <property type="entry name" value="DctM"/>
    <property type="match status" value="1"/>
</dbReference>
<dbReference type="PIRSF" id="PIRSF006066">
    <property type="entry name" value="HI0050"/>
    <property type="match status" value="1"/>
</dbReference>
<dbReference type="OrthoDB" id="2266at2"/>
<feature type="transmembrane region" description="Helical" evidence="7">
    <location>
        <begin position="271"/>
        <end position="293"/>
    </location>
</feature>
<dbReference type="Proteomes" id="UP000093044">
    <property type="component" value="Chromosome"/>
</dbReference>